<organism evidence="2 3">
    <name type="scientific">Coleophoma cylindrospora</name>
    <dbReference type="NCBI Taxonomy" id="1849047"/>
    <lineage>
        <taxon>Eukaryota</taxon>
        <taxon>Fungi</taxon>
        <taxon>Dikarya</taxon>
        <taxon>Ascomycota</taxon>
        <taxon>Pezizomycotina</taxon>
        <taxon>Leotiomycetes</taxon>
        <taxon>Helotiales</taxon>
        <taxon>Dermateaceae</taxon>
        <taxon>Coleophoma</taxon>
    </lineage>
</organism>
<dbReference type="STRING" id="1849047.A0A3D8R6R8"/>
<accession>A0A3D8R6R8</accession>
<proteinExistence type="predicted"/>
<dbReference type="Proteomes" id="UP000256645">
    <property type="component" value="Unassembled WGS sequence"/>
</dbReference>
<evidence type="ECO:0000313" key="3">
    <source>
        <dbReference type="Proteomes" id="UP000256645"/>
    </source>
</evidence>
<sequence>MAQAAPAIPFSATLSQQAFKLLELPPELLSVLESENPPTLHIRSETAASHALLHCGEQKYQIRQKNTSNPILILAPSSSTAPVHTQLDIPEADTEEEGEGEGDIAPPGVPVPSIATIAKCEDTLELVPWVDEGGEGGVGKGKEKKVNKWHEKFAKTRSGGGVGGKKKSFSRGKGADDKGPGKNNAAEGSRCQPKQAEEEILEGRYIHVDDVMFSGGTQPRIEALVRNRRAARPVMKE</sequence>
<feature type="region of interest" description="Disordered" evidence="1">
    <location>
        <begin position="90"/>
        <end position="112"/>
    </location>
</feature>
<feature type="region of interest" description="Disordered" evidence="1">
    <location>
        <begin position="152"/>
        <end position="195"/>
    </location>
</feature>
<feature type="compositionally biased region" description="Acidic residues" evidence="1">
    <location>
        <begin position="90"/>
        <end position="102"/>
    </location>
</feature>
<evidence type="ECO:0008006" key="4">
    <source>
        <dbReference type="Google" id="ProtNLM"/>
    </source>
</evidence>
<dbReference type="Pfam" id="PF09724">
    <property type="entry name" value="Dcc1"/>
    <property type="match status" value="1"/>
</dbReference>
<comment type="caution">
    <text evidence="2">The sequence shown here is derived from an EMBL/GenBank/DDBJ whole genome shotgun (WGS) entry which is preliminary data.</text>
</comment>
<evidence type="ECO:0000256" key="1">
    <source>
        <dbReference type="SAM" id="MobiDB-lite"/>
    </source>
</evidence>
<reference evidence="2 3" key="1">
    <citation type="journal article" date="2018" name="IMA Fungus">
        <title>IMA Genome-F 9: Draft genome sequence of Annulohypoxylon stygium, Aspergillus mulundensis, Berkeleyomyces basicola (syn. Thielaviopsis basicola), Ceratocystis smalleyi, two Cercospora beticola strains, Coleophoma cylindrospora, Fusarium fracticaudum, Phialophora cf. hyalina, and Morchella septimelata.</title>
        <authorList>
            <person name="Wingfield B.D."/>
            <person name="Bills G.F."/>
            <person name="Dong Y."/>
            <person name="Huang W."/>
            <person name="Nel W.J."/>
            <person name="Swalarsk-Parry B.S."/>
            <person name="Vaghefi N."/>
            <person name="Wilken P.M."/>
            <person name="An Z."/>
            <person name="de Beer Z.W."/>
            <person name="De Vos L."/>
            <person name="Chen L."/>
            <person name="Duong T.A."/>
            <person name="Gao Y."/>
            <person name="Hammerbacher A."/>
            <person name="Kikkert J.R."/>
            <person name="Li Y."/>
            <person name="Li H."/>
            <person name="Li K."/>
            <person name="Li Q."/>
            <person name="Liu X."/>
            <person name="Ma X."/>
            <person name="Naidoo K."/>
            <person name="Pethybridge S.J."/>
            <person name="Sun J."/>
            <person name="Steenkamp E.T."/>
            <person name="van der Nest M.A."/>
            <person name="van Wyk S."/>
            <person name="Wingfield M.J."/>
            <person name="Xiong C."/>
            <person name="Yue Q."/>
            <person name="Zhang X."/>
        </authorList>
    </citation>
    <scope>NUCLEOTIDE SEQUENCE [LARGE SCALE GENOMIC DNA]</scope>
    <source>
        <strain evidence="2 3">BP6252</strain>
    </source>
</reference>
<keyword evidence="3" id="KW-1185">Reference proteome</keyword>
<dbReference type="InterPro" id="IPR019128">
    <property type="entry name" value="Dcc1"/>
</dbReference>
<gene>
    <name evidence="2" type="ORF">BP6252_08765</name>
</gene>
<dbReference type="OrthoDB" id="5199543at2759"/>
<dbReference type="GO" id="GO:0007064">
    <property type="term" value="P:mitotic sister chromatid cohesion"/>
    <property type="evidence" value="ECO:0007669"/>
    <property type="project" value="InterPro"/>
</dbReference>
<name>A0A3D8R6R8_9HELO</name>
<dbReference type="AlphaFoldDB" id="A0A3D8R6R8"/>
<evidence type="ECO:0000313" key="2">
    <source>
        <dbReference type="EMBL" id="RDW69745.1"/>
    </source>
</evidence>
<dbReference type="EMBL" id="PDLM01000009">
    <property type="protein sequence ID" value="RDW69745.1"/>
    <property type="molecule type" value="Genomic_DNA"/>
</dbReference>
<dbReference type="GO" id="GO:0031390">
    <property type="term" value="C:Ctf18 RFC-like complex"/>
    <property type="evidence" value="ECO:0007669"/>
    <property type="project" value="InterPro"/>
</dbReference>
<protein>
    <recommendedName>
        <fullName evidence="4">Sister chromatid cohesion protein DCC1</fullName>
    </recommendedName>
</protein>